<protein>
    <recommendedName>
        <fullName evidence="4">Calcipressin</fullName>
    </recommendedName>
</protein>
<dbReference type="GO" id="GO:0019722">
    <property type="term" value="P:calcium-mediated signaling"/>
    <property type="evidence" value="ECO:0007669"/>
    <property type="project" value="InterPro"/>
</dbReference>
<dbReference type="OrthoDB" id="17212at2759"/>
<dbReference type="AlphaFoldDB" id="A0A1E3I2I8"/>
<dbReference type="GO" id="GO:0008597">
    <property type="term" value="F:calcium-dependent protein serine/threonine phosphatase regulator activity"/>
    <property type="evidence" value="ECO:0007669"/>
    <property type="project" value="TreeGrafter"/>
</dbReference>
<dbReference type="GO" id="GO:0005634">
    <property type="term" value="C:nucleus"/>
    <property type="evidence" value="ECO:0007669"/>
    <property type="project" value="TreeGrafter"/>
</dbReference>
<dbReference type="PANTHER" id="PTHR10300:SF14">
    <property type="entry name" value="PROTEIN SARAH"/>
    <property type="match status" value="1"/>
</dbReference>
<dbReference type="EMBL" id="AWGJ01000002">
    <property type="protein sequence ID" value="ODN82802.1"/>
    <property type="molecule type" value="Genomic_DNA"/>
</dbReference>
<organism evidence="2 3">
    <name type="scientific">Cryptococcus amylolentus CBS 6039</name>
    <dbReference type="NCBI Taxonomy" id="1295533"/>
    <lineage>
        <taxon>Eukaryota</taxon>
        <taxon>Fungi</taxon>
        <taxon>Dikarya</taxon>
        <taxon>Basidiomycota</taxon>
        <taxon>Agaricomycotina</taxon>
        <taxon>Tremellomycetes</taxon>
        <taxon>Tremellales</taxon>
        <taxon>Cryptococcaceae</taxon>
        <taxon>Cryptococcus</taxon>
    </lineage>
</organism>
<dbReference type="SUPFAM" id="SSF54928">
    <property type="entry name" value="RNA-binding domain, RBD"/>
    <property type="match status" value="1"/>
</dbReference>
<evidence type="ECO:0000313" key="2">
    <source>
        <dbReference type="EMBL" id="ODN82802.1"/>
    </source>
</evidence>
<dbReference type="RefSeq" id="XP_018996802.1">
    <property type="nucleotide sequence ID" value="XM_019134375.1"/>
</dbReference>
<dbReference type="GO" id="GO:0005737">
    <property type="term" value="C:cytoplasm"/>
    <property type="evidence" value="ECO:0007669"/>
    <property type="project" value="TreeGrafter"/>
</dbReference>
<dbReference type="Pfam" id="PF04847">
    <property type="entry name" value="Calcipressin"/>
    <property type="match status" value="1"/>
</dbReference>
<dbReference type="InterPro" id="IPR006931">
    <property type="entry name" value="Calcipressin"/>
</dbReference>
<dbReference type="Gene3D" id="3.30.70.330">
    <property type="match status" value="1"/>
</dbReference>
<dbReference type="PANTHER" id="PTHR10300">
    <property type="entry name" value="CALCIPRESSIN"/>
    <property type="match status" value="1"/>
</dbReference>
<dbReference type="GO" id="GO:0003676">
    <property type="term" value="F:nucleic acid binding"/>
    <property type="evidence" value="ECO:0007669"/>
    <property type="project" value="InterPro"/>
</dbReference>
<comment type="similarity">
    <text evidence="1">Belongs to the RCAN family.</text>
</comment>
<accession>A0A1E3I2I8</accession>
<gene>
    <name evidence="2" type="ORF">L202_01074</name>
</gene>
<dbReference type="Proteomes" id="UP000094065">
    <property type="component" value="Unassembled WGS sequence"/>
</dbReference>
<evidence type="ECO:0000313" key="3">
    <source>
        <dbReference type="Proteomes" id="UP000094065"/>
    </source>
</evidence>
<sequence>MARPPAPSTIPHDPTNTLALLLPHPNLFSPPVLSLLRAHYEQFGRIAHWAPVRGFGRVIVVFESEEEAEVAKAEGDWLKLEVPVGGEGSQHGEGEELVLRLLYLPNTELHPDPATTHLAPPPLPHNFLISPPGSPPEGWEPIAEDAPNRNILPEDLQRALEALQLNKGRGDDGKEVILDEGGVRVEVEDTSRHDEVQEGSDDDVEEYVEGGNVAWSLPSQINGVGTPRGGATPAYGIKIIPTAMPPR</sequence>
<name>A0A1E3I2I8_9TREE</name>
<keyword evidence="3" id="KW-1185">Reference proteome</keyword>
<evidence type="ECO:0008006" key="4">
    <source>
        <dbReference type="Google" id="ProtNLM"/>
    </source>
</evidence>
<dbReference type="STRING" id="1295533.A0A1E3I2I8"/>
<dbReference type="InterPro" id="IPR012677">
    <property type="entry name" value="Nucleotide-bd_a/b_plait_sf"/>
</dbReference>
<dbReference type="InterPro" id="IPR035979">
    <property type="entry name" value="RBD_domain_sf"/>
</dbReference>
<evidence type="ECO:0000256" key="1">
    <source>
        <dbReference type="ARBA" id="ARBA00008209"/>
    </source>
</evidence>
<reference evidence="2 3" key="1">
    <citation type="submission" date="2016-06" db="EMBL/GenBank/DDBJ databases">
        <title>Evolution of pathogenesis and genome organization in the Tremellales.</title>
        <authorList>
            <person name="Cuomo C."/>
            <person name="Litvintseva A."/>
            <person name="Heitman J."/>
            <person name="Chen Y."/>
            <person name="Sun S."/>
            <person name="Springer D."/>
            <person name="Dromer F."/>
            <person name="Young S."/>
            <person name="Zeng Q."/>
            <person name="Chapman S."/>
            <person name="Gujja S."/>
            <person name="Saif S."/>
            <person name="Birren B."/>
        </authorList>
    </citation>
    <scope>NUCLEOTIDE SEQUENCE [LARGE SCALE GENOMIC DNA]</scope>
    <source>
        <strain evidence="2 3">CBS 6039</strain>
    </source>
</reference>
<proteinExistence type="inferred from homology"/>
<comment type="caution">
    <text evidence="2">The sequence shown here is derived from an EMBL/GenBank/DDBJ whole genome shotgun (WGS) entry which is preliminary data.</text>
</comment>
<dbReference type="GeneID" id="30152383"/>